<evidence type="ECO:0000256" key="5">
    <source>
        <dbReference type="ARBA" id="ARBA00022692"/>
    </source>
</evidence>
<dbReference type="PANTHER" id="PTHR30574">
    <property type="entry name" value="INNER MEMBRANE PROTEIN YEDE"/>
    <property type="match status" value="1"/>
</dbReference>
<name>A0A927D6K2_9RHOB</name>
<comment type="caution">
    <text evidence="10">The sequence shown here is derived from an EMBL/GenBank/DDBJ whole genome shotgun (WGS) entry which is preliminary data.</text>
</comment>
<evidence type="ECO:0000256" key="4">
    <source>
        <dbReference type="ARBA" id="ARBA00022519"/>
    </source>
</evidence>
<organism evidence="10 11">
    <name type="scientific">Sulfitobacter aestuariivivens</name>
    <dbReference type="NCBI Taxonomy" id="2766981"/>
    <lineage>
        <taxon>Bacteria</taxon>
        <taxon>Pseudomonadati</taxon>
        <taxon>Pseudomonadota</taxon>
        <taxon>Alphaproteobacteria</taxon>
        <taxon>Rhodobacterales</taxon>
        <taxon>Roseobacteraceae</taxon>
        <taxon>Sulfitobacter</taxon>
    </lineage>
</organism>
<evidence type="ECO:0000313" key="11">
    <source>
        <dbReference type="Proteomes" id="UP000635142"/>
    </source>
</evidence>
<evidence type="ECO:0000256" key="3">
    <source>
        <dbReference type="ARBA" id="ARBA00022475"/>
    </source>
</evidence>
<keyword evidence="5 9" id="KW-0812">Transmembrane</keyword>
<keyword evidence="4" id="KW-0997">Cell inner membrane</keyword>
<protein>
    <submittedName>
        <fullName evidence="10">YeeE/YedE family protein</fullName>
    </submittedName>
</protein>
<evidence type="ECO:0000256" key="9">
    <source>
        <dbReference type="SAM" id="Phobius"/>
    </source>
</evidence>
<proteinExistence type="inferred from homology"/>
<feature type="transmembrane region" description="Helical" evidence="9">
    <location>
        <begin position="112"/>
        <end position="131"/>
    </location>
</feature>
<dbReference type="AlphaFoldDB" id="A0A927D6K2"/>
<feature type="transmembrane region" description="Helical" evidence="9">
    <location>
        <begin position="41"/>
        <end position="62"/>
    </location>
</feature>
<evidence type="ECO:0000256" key="2">
    <source>
        <dbReference type="ARBA" id="ARBA00022448"/>
    </source>
</evidence>
<dbReference type="Proteomes" id="UP000635142">
    <property type="component" value="Unassembled WGS sequence"/>
</dbReference>
<keyword evidence="3" id="KW-1003">Cell membrane</keyword>
<evidence type="ECO:0000256" key="6">
    <source>
        <dbReference type="ARBA" id="ARBA00022989"/>
    </source>
</evidence>
<keyword evidence="2" id="KW-0813">Transport</keyword>
<keyword evidence="7 9" id="KW-0472">Membrane</keyword>
<comment type="subcellular location">
    <subcellularLocation>
        <location evidence="1">Cell inner membrane</location>
        <topology evidence="1">Multi-pass membrane protein</topology>
    </subcellularLocation>
</comment>
<keyword evidence="11" id="KW-1185">Reference proteome</keyword>
<dbReference type="PANTHER" id="PTHR30574:SF1">
    <property type="entry name" value="SULPHUR TRANSPORT DOMAIN-CONTAINING PROTEIN"/>
    <property type="match status" value="1"/>
</dbReference>
<evidence type="ECO:0000256" key="1">
    <source>
        <dbReference type="ARBA" id="ARBA00004429"/>
    </source>
</evidence>
<evidence type="ECO:0000313" key="10">
    <source>
        <dbReference type="EMBL" id="MBD3666165.1"/>
    </source>
</evidence>
<evidence type="ECO:0000256" key="7">
    <source>
        <dbReference type="ARBA" id="ARBA00023136"/>
    </source>
</evidence>
<feature type="transmembrane region" description="Helical" evidence="9">
    <location>
        <begin position="279"/>
        <end position="301"/>
    </location>
</feature>
<dbReference type="InterPro" id="IPR007272">
    <property type="entry name" value="Sulf_transp_TsuA/YedE"/>
</dbReference>
<dbReference type="EMBL" id="JACTAG010000004">
    <property type="protein sequence ID" value="MBD3666165.1"/>
    <property type="molecule type" value="Genomic_DNA"/>
</dbReference>
<keyword evidence="6 9" id="KW-1133">Transmembrane helix</keyword>
<feature type="transmembrane region" description="Helical" evidence="9">
    <location>
        <begin position="152"/>
        <end position="175"/>
    </location>
</feature>
<dbReference type="Pfam" id="PF04143">
    <property type="entry name" value="Sulf_transp"/>
    <property type="match status" value="1"/>
</dbReference>
<gene>
    <name evidence="10" type="ORF">H9Q16_19675</name>
</gene>
<sequence>MCTAGALIGLLFGAAALHARFCLRAASVEVAEARPGPRLAIWLVAFFAALFTVQTAVAIGLLDVSDARQLSATGSLSGAIIGGLMFGAGMILARGCVSRLLVLSATGNLRAIITGLIVTIVAQAALSGVLAPARQWLAALWTVPGGTERSMLSFLGLDIEVIAVASGLALAFSIGFGVRQRLHSSELVAAALVGIAILAGWLATFSVARASFELVAVQSVTFTGPSTDTLMALVAASDIHPQFGLGLVPGVFLGAQVVATFKGEAHLQRFDADTPMERYLVGGTLMGFGSMLAGGCAVGAGMAGGSILALTGWLAVFCMWVGAMGTHWALSRTTSTQSA</sequence>
<dbReference type="GO" id="GO:0005886">
    <property type="term" value="C:plasma membrane"/>
    <property type="evidence" value="ECO:0007669"/>
    <property type="project" value="UniProtKB-SubCell"/>
</dbReference>
<feature type="transmembrane region" description="Helical" evidence="9">
    <location>
        <begin position="307"/>
        <end position="330"/>
    </location>
</feature>
<accession>A0A927D6K2</accession>
<reference evidence="10" key="1">
    <citation type="submission" date="2020-08" db="EMBL/GenBank/DDBJ databases">
        <title>Sulfitobacter aestuariivivens sp. nov., isolated from a tidal flat.</title>
        <authorList>
            <person name="Park S."/>
            <person name="Yoon J.-H."/>
        </authorList>
    </citation>
    <scope>NUCLEOTIDE SEQUENCE</scope>
    <source>
        <strain evidence="10">TSTF-M16</strain>
    </source>
</reference>
<feature type="transmembrane region" description="Helical" evidence="9">
    <location>
        <begin position="187"/>
        <end position="208"/>
    </location>
</feature>
<comment type="similarity">
    <text evidence="8">Belongs to the TsuA/YedE (TC 9.B.102) family.</text>
</comment>
<feature type="transmembrane region" description="Helical" evidence="9">
    <location>
        <begin position="74"/>
        <end position="92"/>
    </location>
</feature>
<evidence type="ECO:0000256" key="8">
    <source>
        <dbReference type="ARBA" id="ARBA00035655"/>
    </source>
</evidence>